<dbReference type="PANTHER" id="PTHR32308">
    <property type="entry name" value="LYASE BETA SUBUNIT, PUTATIVE (AFU_ORTHOLOGUE AFUA_4G13030)-RELATED"/>
    <property type="match status" value="1"/>
</dbReference>
<dbReference type="InterPro" id="IPR005000">
    <property type="entry name" value="Aldolase/citrate-lyase_domain"/>
</dbReference>
<gene>
    <name evidence="5" type="ORF">FGS76_05090</name>
</gene>
<dbReference type="InterPro" id="IPR011206">
    <property type="entry name" value="Citrate_lyase_beta/mcl1/mcl2"/>
</dbReference>
<keyword evidence="2" id="KW-0479">Metal-binding</keyword>
<evidence type="ECO:0000256" key="2">
    <source>
        <dbReference type="ARBA" id="ARBA00022723"/>
    </source>
</evidence>
<reference evidence="5 6" key="1">
    <citation type="submission" date="2019-05" db="EMBL/GenBank/DDBJ databases">
        <title>Genome of Alcanivorax gelatiniphagus, an oil degrading marine bacteria.</title>
        <authorList>
            <person name="Kwon K.K."/>
        </authorList>
    </citation>
    <scope>NUCLEOTIDE SEQUENCE [LARGE SCALE GENOMIC DNA]</scope>
    <source>
        <strain evidence="5 6">MEBiC 08158</strain>
    </source>
</reference>
<dbReference type="InterPro" id="IPR015813">
    <property type="entry name" value="Pyrv/PenolPyrv_kinase-like_dom"/>
</dbReference>
<dbReference type="PANTHER" id="PTHR32308:SF10">
    <property type="entry name" value="CITRATE LYASE SUBUNIT BETA"/>
    <property type="match status" value="1"/>
</dbReference>
<dbReference type="RefSeq" id="WP_138771546.1">
    <property type="nucleotide sequence ID" value="NZ_VCQT01000020.1"/>
</dbReference>
<evidence type="ECO:0000259" key="4">
    <source>
        <dbReference type="Pfam" id="PF03328"/>
    </source>
</evidence>
<dbReference type="EMBL" id="VCQT01000020">
    <property type="protein sequence ID" value="TMW13970.1"/>
    <property type="molecule type" value="Genomic_DNA"/>
</dbReference>
<evidence type="ECO:0000313" key="5">
    <source>
        <dbReference type="EMBL" id="TMW13970.1"/>
    </source>
</evidence>
<evidence type="ECO:0000313" key="6">
    <source>
        <dbReference type="Proteomes" id="UP000739180"/>
    </source>
</evidence>
<evidence type="ECO:0000256" key="1">
    <source>
        <dbReference type="ARBA" id="ARBA00001946"/>
    </source>
</evidence>
<comment type="cofactor">
    <cofactor evidence="1">
        <name>Mg(2+)</name>
        <dbReference type="ChEBI" id="CHEBI:18420"/>
    </cofactor>
</comment>
<dbReference type="Gene3D" id="3.20.20.60">
    <property type="entry name" value="Phosphoenolpyruvate-binding domains"/>
    <property type="match status" value="1"/>
</dbReference>
<organism evidence="5 6">
    <name type="scientific">Alloalcanivorax gelatiniphagus</name>
    <dbReference type="NCBI Taxonomy" id="1194167"/>
    <lineage>
        <taxon>Bacteria</taxon>
        <taxon>Pseudomonadati</taxon>
        <taxon>Pseudomonadota</taxon>
        <taxon>Gammaproteobacteria</taxon>
        <taxon>Oceanospirillales</taxon>
        <taxon>Alcanivoracaceae</taxon>
        <taxon>Alloalcanivorax</taxon>
    </lineage>
</organism>
<dbReference type="Proteomes" id="UP000739180">
    <property type="component" value="Unassembled WGS sequence"/>
</dbReference>
<dbReference type="GO" id="GO:0016829">
    <property type="term" value="F:lyase activity"/>
    <property type="evidence" value="ECO:0007669"/>
    <property type="project" value="UniProtKB-KW"/>
</dbReference>
<evidence type="ECO:0000256" key="3">
    <source>
        <dbReference type="ARBA" id="ARBA00022842"/>
    </source>
</evidence>
<proteinExistence type="predicted"/>
<dbReference type="PIRSF" id="PIRSF015582">
    <property type="entry name" value="Cit_lyase_B"/>
    <property type="match status" value="1"/>
</dbReference>
<accession>A0ABY2XNF4</accession>
<keyword evidence="3" id="KW-0460">Magnesium</keyword>
<dbReference type="SUPFAM" id="SSF51621">
    <property type="entry name" value="Phosphoenolpyruvate/pyruvate domain"/>
    <property type="match status" value="1"/>
</dbReference>
<comment type="caution">
    <text evidence="5">The sequence shown here is derived from an EMBL/GenBank/DDBJ whole genome shotgun (WGS) entry which is preliminary data.</text>
</comment>
<feature type="domain" description="HpcH/HpaI aldolase/citrate lyase" evidence="4">
    <location>
        <begin position="7"/>
        <end position="215"/>
    </location>
</feature>
<sequence>MTAPVVRSALFVPASRPDRIARARASGADAIILDLEDALAPEHKDAARADLARALADDPGGAPLWVRVNAADSPWFEDDLALCAAWPAVHGVMLPKAERSTDLATVAALGKPLWALVESAAGVLALAALTATPGLERLAFGALDSALDLGLEDQSEGADTVLDQLRVQVLLHSRARGLAPPLESVVPGFRDPQPVRDRARRAAQMGFGGMLCIHPAQIEPVHQAFTLSEAQRDWARRVLEAAGHRALPFQLDGEMIDEPVLRRARRWWGPQDP</sequence>
<name>A0ABY2XNF4_9GAMM</name>
<keyword evidence="5" id="KW-0456">Lyase</keyword>
<dbReference type="Pfam" id="PF03328">
    <property type="entry name" value="HpcH_HpaI"/>
    <property type="match status" value="1"/>
</dbReference>
<keyword evidence="6" id="KW-1185">Reference proteome</keyword>
<protein>
    <submittedName>
        <fullName evidence="5">CoA ester lyase</fullName>
    </submittedName>
</protein>
<dbReference type="InterPro" id="IPR040442">
    <property type="entry name" value="Pyrv_kinase-like_dom_sf"/>
</dbReference>